<dbReference type="Proteomes" id="UP000299102">
    <property type="component" value="Unassembled WGS sequence"/>
</dbReference>
<name>A0A4C1ZHL6_EUMVA</name>
<evidence type="ECO:0000313" key="1">
    <source>
        <dbReference type="EMBL" id="GBP88331.1"/>
    </source>
</evidence>
<protein>
    <submittedName>
        <fullName evidence="1">Uncharacterized protein</fullName>
    </submittedName>
</protein>
<sequence>MIRAASLESGRNDMPRSIGENTKCFFLRVEQASRVLQQIAIKSQLAQALTGHGGFVQYLFRFKLKDSPYCAYDTVKKQDVLHVLEECDMFLRGVCA</sequence>
<comment type="caution">
    <text evidence="1">The sequence shown here is derived from an EMBL/GenBank/DDBJ whole genome shotgun (WGS) entry which is preliminary data.</text>
</comment>
<dbReference type="EMBL" id="BGZK01001923">
    <property type="protein sequence ID" value="GBP88331.1"/>
    <property type="molecule type" value="Genomic_DNA"/>
</dbReference>
<organism evidence="1 2">
    <name type="scientific">Eumeta variegata</name>
    <name type="common">Bagworm moth</name>
    <name type="synonym">Eumeta japonica</name>
    <dbReference type="NCBI Taxonomy" id="151549"/>
    <lineage>
        <taxon>Eukaryota</taxon>
        <taxon>Metazoa</taxon>
        <taxon>Ecdysozoa</taxon>
        <taxon>Arthropoda</taxon>
        <taxon>Hexapoda</taxon>
        <taxon>Insecta</taxon>
        <taxon>Pterygota</taxon>
        <taxon>Neoptera</taxon>
        <taxon>Endopterygota</taxon>
        <taxon>Lepidoptera</taxon>
        <taxon>Glossata</taxon>
        <taxon>Ditrysia</taxon>
        <taxon>Tineoidea</taxon>
        <taxon>Psychidae</taxon>
        <taxon>Oiketicinae</taxon>
        <taxon>Eumeta</taxon>
    </lineage>
</organism>
<keyword evidence="2" id="KW-1185">Reference proteome</keyword>
<dbReference type="AlphaFoldDB" id="A0A4C1ZHL6"/>
<accession>A0A4C1ZHL6</accession>
<dbReference type="OrthoDB" id="411823at2759"/>
<gene>
    <name evidence="1" type="ORF">EVAR_43648_1</name>
</gene>
<proteinExistence type="predicted"/>
<evidence type="ECO:0000313" key="2">
    <source>
        <dbReference type="Proteomes" id="UP000299102"/>
    </source>
</evidence>
<reference evidence="1 2" key="1">
    <citation type="journal article" date="2019" name="Commun. Biol.">
        <title>The bagworm genome reveals a unique fibroin gene that provides high tensile strength.</title>
        <authorList>
            <person name="Kono N."/>
            <person name="Nakamura H."/>
            <person name="Ohtoshi R."/>
            <person name="Tomita M."/>
            <person name="Numata K."/>
            <person name="Arakawa K."/>
        </authorList>
    </citation>
    <scope>NUCLEOTIDE SEQUENCE [LARGE SCALE GENOMIC DNA]</scope>
</reference>